<organism evidence="1 2">
    <name type="scientific">Prorocentrum cordatum</name>
    <dbReference type="NCBI Taxonomy" id="2364126"/>
    <lineage>
        <taxon>Eukaryota</taxon>
        <taxon>Sar</taxon>
        <taxon>Alveolata</taxon>
        <taxon>Dinophyceae</taxon>
        <taxon>Prorocentrales</taxon>
        <taxon>Prorocentraceae</taxon>
        <taxon>Prorocentrum</taxon>
    </lineage>
</organism>
<comment type="caution">
    <text evidence="1">The sequence shown here is derived from an EMBL/GenBank/DDBJ whole genome shotgun (WGS) entry which is preliminary data.</text>
</comment>
<protein>
    <submittedName>
        <fullName evidence="1">Uncharacterized protein</fullName>
    </submittedName>
</protein>
<reference evidence="1" key="1">
    <citation type="submission" date="2023-10" db="EMBL/GenBank/DDBJ databases">
        <authorList>
            <person name="Chen Y."/>
            <person name="Shah S."/>
            <person name="Dougan E. K."/>
            <person name="Thang M."/>
            <person name="Chan C."/>
        </authorList>
    </citation>
    <scope>NUCLEOTIDE SEQUENCE [LARGE SCALE GENOMIC DNA]</scope>
</reference>
<accession>A0ABN9VQC2</accession>
<evidence type="ECO:0000313" key="1">
    <source>
        <dbReference type="EMBL" id="CAK0875621.1"/>
    </source>
</evidence>
<dbReference type="Proteomes" id="UP001189429">
    <property type="component" value="Unassembled WGS sequence"/>
</dbReference>
<dbReference type="EMBL" id="CAUYUJ010017535">
    <property type="protein sequence ID" value="CAK0875621.1"/>
    <property type="molecule type" value="Genomic_DNA"/>
</dbReference>
<sequence length="278" mass="31142">MVRRVYPDTMQPVGLESATRLAARLGVLANRFRETVYAVGYAAWATGQRQAAAIVPRLLAVCSASHCPRDACGPRMDAVMFSRKRKYDGTRMRVTTQVAQHYDTDTIVERCAGTRELCVIKVGFSSVFRKRFDDRDDFLHAIGSALTHTSVLETPSADIINACLHQQVDQVYGKFVDERIPRHTDVIGCDAAGSNLKHERLMSAQHPRRAHIVFLCRTHGKKKVAEHGYSVIRPTDTNMIRCQLSLSAEQLIAVRHNARLIHDEQVVVHVGCFHVLPC</sequence>
<evidence type="ECO:0000313" key="2">
    <source>
        <dbReference type="Proteomes" id="UP001189429"/>
    </source>
</evidence>
<keyword evidence="2" id="KW-1185">Reference proteome</keyword>
<name>A0ABN9VQC2_9DINO</name>
<gene>
    <name evidence="1" type="ORF">PCOR1329_LOCUS60242</name>
</gene>
<proteinExistence type="predicted"/>